<feature type="region of interest" description="Disordered" evidence="3">
    <location>
        <begin position="534"/>
        <end position="603"/>
    </location>
</feature>
<dbReference type="CDD" id="cd09906">
    <property type="entry name" value="H3TH_YEN1"/>
    <property type="match status" value="1"/>
</dbReference>
<dbReference type="EMBL" id="KN817755">
    <property type="protein sequence ID" value="KJA13315.1"/>
    <property type="molecule type" value="Genomic_DNA"/>
</dbReference>
<dbReference type="PRINTS" id="PR00853">
    <property type="entry name" value="XPGRADSUPER"/>
</dbReference>
<proteinExistence type="predicted"/>
<feature type="domain" description="XPG N-terminal" evidence="5">
    <location>
        <begin position="1"/>
        <end position="106"/>
    </location>
</feature>
<dbReference type="PANTHER" id="PTHR11081:SF75">
    <property type="entry name" value="ENDONUCLEASE, PUTATIVE (AFU_ORTHOLOGUE AFUA_3G13260)-RELATED"/>
    <property type="match status" value="1"/>
</dbReference>
<feature type="compositionally biased region" description="Low complexity" evidence="3">
    <location>
        <begin position="832"/>
        <end position="843"/>
    </location>
</feature>
<sequence>MGVAGLWDVLKPAAQNRSLTDLAIKEGFEANPDGKRGFRLGIDASIWFFHAEYGREGENPVLRTLFFRCATLMHTTFLPIFVFDGPKRPDVKRGKKINRTPHKLIPGMKQIVEAFGFEWRMAPGEAEAELAFLNRIGVIDGVLSDDVDNFLFGATTVIRNSSNTLSGNRAHPTLNAAGKDDGNHTRVFHIDDILEHPDVQLSRGGMILIGLMSGGDYQQGGLARCGVSTAHSLAKCGFGDSLYQAARTLDRDDLAGFLVTWRHEMRQELRTDSQKIIGRKLVALSKAIPEDFPDIDILLSYVNPITSESMGRESNNSKLTWSKEPNVAKIAETCEFYFEWGYKEAIIKRFRTVIWHSIVLRILRRAVLDLDAKVASARRMPPPLTPRKNKADRDGRTPCGTPSKMIAKHFSSLALDSPRKEHGSESDSEEDGEERLIVKVHSSRTHTSTDGLLEYRLEIAPKQLVRLAESGIKGIRVPEGPDEWASEKEDEEEGGPKKRGKGQPVDPESHLRVWMPACMVKLVEPDLVQEFEDKEEQKRLKKAKKGTRAAAAKDKPKEPKEKRPRKTTKKAAPPSPPLSDSEDMFVSPTIQKDGSDSYLPLSVPAGKASTSKVLTVNMPKSKPAESALQDEFFSSPVSTRTGIKDLTKKKVPQTSLVPDLKSFYSTVHHASTATTPKKAQGSSLGYTTLSNSIDMDTHLPTSSAAAMLRTKILEADISTSDAYDPALWSKEAFTRNPVCSSPSKRRASVNSTSQSESEPPARVHKSPRKQSSHASPRRARPVSPTPAARLPPKKQNGPVIEITDDSESDTRPILSNLRNLPPLLAARARAKAAANSNSTTSTLIFTNPRKKTQPTVSTSDIIDLT</sequence>
<feature type="region of interest" description="Disordered" evidence="3">
    <location>
        <begin position="379"/>
        <end position="443"/>
    </location>
</feature>
<reference evidence="7" key="1">
    <citation type="submission" date="2014-04" db="EMBL/GenBank/DDBJ databases">
        <title>Evolutionary Origins and Diversification of the Mycorrhizal Mutualists.</title>
        <authorList>
            <consortium name="DOE Joint Genome Institute"/>
            <consortium name="Mycorrhizal Genomics Consortium"/>
            <person name="Kohler A."/>
            <person name="Kuo A."/>
            <person name="Nagy L.G."/>
            <person name="Floudas D."/>
            <person name="Copeland A."/>
            <person name="Barry K.W."/>
            <person name="Cichocki N."/>
            <person name="Veneault-Fourrey C."/>
            <person name="LaButti K."/>
            <person name="Lindquist E.A."/>
            <person name="Lipzen A."/>
            <person name="Lundell T."/>
            <person name="Morin E."/>
            <person name="Murat C."/>
            <person name="Riley R."/>
            <person name="Ohm R."/>
            <person name="Sun H."/>
            <person name="Tunlid A."/>
            <person name="Henrissat B."/>
            <person name="Grigoriev I.V."/>
            <person name="Hibbett D.S."/>
            <person name="Martin F."/>
        </authorList>
    </citation>
    <scope>NUCLEOTIDE SEQUENCE [LARGE SCALE GENOMIC DNA]</scope>
    <source>
        <strain evidence="7">FD-334 SS-4</strain>
    </source>
</reference>
<feature type="region of interest" description="Disordered" evidence="3">
    <location>
        <begin position="475"/>
        <end position="510"/>
    </location>
</feature>
<dbReference type="SMART" id="SM00485">
    <property type="entry name" value="XPGN"/>
    <property type="match status" value="1"/>
</dbReference>
<dbReference type="InterPro" id="IPR041177">
    <property type="entry name" value="GEN1_C"/>
</dbReference>
<feature type="compositionally biased region" description="Basic residues" evidence="3">
    <location>
        <begin position="762"/>
        <end position="780"/>
    </location>
</feature>
<dbReference type="InterPro" id="IPR006086">
    <property type="entry name" value="XPG-I_dom"/>
</dbReference>
<keyword evidence="1" id="KW-0540">Nuclease</keyword>
<dbReference type="Proteomes" id="UP000054270">
    <property type="component" value="Unassembled WGS sequence"/>
</dbReference>
<dbReference type="SMART" id="SM00484">
    <property type="entry name" value="XPGI"/>
    <property type="match status" value="1"/>
</dbReference>
<evidence type="ECO:0000259" key="4">
    <source>
        <dbReference type="SMART" id="SM00484"/>
    </source>
</evidence>
<dbReference type="InterPro" id="IPR006085">
    <property type="entry name" value="XPG_DNA_repair_N"/>
</dbReference>
<feature type="compositionally biased region" description="Basic and acidic residues" evidence="3">
    <location>
        <begin position="551"/>
        <end position="561"/>
    </location>
</feature>
<dbReference type="AlphaFoldDB" id="A0A0D2NXW1"/>
<feature type="region of interest" description="Disordered" evidence="3">
    <location>
        <begin position="736"/>
        <end position="815"/>
    </location>
</feature>
<dbReference type="GO" id="GO:0017108">
    <property type="term" value="F:5'-flap endonuclease activity"/>
    <property type="evidence" value="ECO:0007669"/>
    <property type="project" value="TreeGrafter"/>
</dbReference>
<evidence type="ECO:0000256" key="1">
    <source>
        <dbReference type="ARBA" id="ARBA00022722"/>
    </source>
</evidence>
<feature type="compositionally biased region" description="Polar residues" evidence="3">
    <location>
        <begin position="737"/>
        <end position="757"/>
    </location>
</feature>
<feature type="region of interest" description="Disordered" evidence="3">
    <location>
        <begin position="832"/>
        <end position="865"/>
    </location>
</feature>
<evidence type="ECO:0000256" key="2">
    <source>
        <dbReference type="ARBA" id="ARBA00022801"/>
    </source>
</evidence>
<dbReference type="SUPFAM" id="SSF88723">
    <property type="entry name" value="PIN domain-like"/>
    <property type="match status" value="1"/>
</dbReference>
<feature type="domain" description="XPG-I" evidence="4">
    <location>
        <begin position="113"/>
        <end position="190"/>
    </location>
</feature>
<gene>
    <name evidence="6" type="ORF">HYPSUDRAFT_195818</name>
</gene>
<name>A0A0D2NXW1_HYPSF</name>
<organism evidence="6 7">
    <name type="scientific">Hypholoma sublateritium (strain FD-334 SS-4)</name>
    <dbReference type="NCBI Taxonomy" id="945553"/>
    <lineage>
        <taxon>Eukaryota</taxon>
        <taxon>Fungi</taxon>
        <taxon>Dikarya</taxon>
        <taxon>Basidiomycota</taxon>
        <taxon>Agaricomycotina</taxon>
        <taxon>Agaricomycetes</taxon>
        <taxon>Agaricomycetidae</taxon>
        <taxon>Agaricales</taxon>
        <taxon>Agaricineae</taxon>
        <taxon>Strophariaceae</taxon>
        <taxon>Hypholoma</taxon>
    </lineage>
</organism>
<dbReference type="OrthoDB" id="2959108at2759"/>
<dbReference type="Pfam" id="PF00752">
    <property type="entry name" value="XPG_N"/>
    <property type="match status" value="1"/>
</dbReference>
<dbReference type="GO" id="GO:0008821">
    <property type="term" value="F:crossover junction DNA endonuclease activity"/>
    <property type="evidence" value="ECO:0007669"/>
    <property type="project" value="InterPro"/>
</dbReference>
<accession>A0A0D2NXW1</accession>
<dbReference type="GO" id="GO:0006281">
    <property type="term" value="P:DNA repair"/>
    <property type="evidence" value="ECO:0007669"/>
    <property type="project" value="UniProtKB-ARBA"/>
</dbReference>
<protein>
    <recommendedName>
        <fullName evidence="8">XPG-I domain-containing protein</fullName>
    </recommendedName>
</protein>
<evidence type="ECO:0008006" key="8">
    <source>
        <dbReference type="Google" id="ProtNLM"/>
    </source>
</evidence>
<keyword evidence="2" id="KW-0378">Hydrolase</keyword>
<evidence type="ECO:0000313" key="7">
    <source>
        <dbReference type="Proteomes" id="UP000054270"/>
    </source>
</evidence>
<dbReference type="InterPro" id="IPR037316">
    <property type="entry name" value="Yen1_H3TH"/>
</dbReference>
<keyword evidence="7" id="KW-1185">Reference proteome</keyword>
<dbReference type="InterPro" id="IPR036279">
    <property type="entry name" value="5-3_exonuclease_C_sf"/>
</dbReference>
<evidence type="ECO:0000259" key="5">
    <source>
        <dbReference type="SMART" id="SM00485"/>
    </source>
</evidence>
<dbReference type="InterPro" id="IPR006084">
    <property type="entry name" value="XPG/Rad2"/>
</dbReference>
<evidence type="ECO:0000256" key="3">
    <source>
        <dbReference type="SAM" id="MobiDB-lite"/>
    </source>
</evidence>
<evidence type="ECO:0000313" key="6">
    <source>
        <dbReference type="EMBL" id="KJA13315.1"/>
    </source>
</evidence>
<dbReference type="Gene3D" id="3.40.50.1010">
    <property type="entry name" value="5'-nuclease"/>
    <property type="match status" value="2"/>
</dbReference>
<dbReference type="OMA" id="AWIPETV"/>
<dbReference type="STRING" id="945553.A0A0D2NXW1"/>
<dbReference type="Pfam" id="PF00867">
    <property type="entry name" value="XPG_I"/>
    <property type="match status" value="1"/>
</dbReference>
<feature type="compositionally biased region" description="Acidic residues" evidence="3">
    <location>
        <begin position="480"/>
        <end position="493"/>
    </location>
</feature>
<dbReference type="InterPro" id="IPR029060">
    <property type="entry name" value="PIN-like_dom_sf"/>
</dbReference>
<dbReference type="CDD" id="cd09870">
    <property type="entry name" value="PIN_YEN1"/>
    <property type="match status" value="1"/>
</dbReference>
<dbReference type="PANTHER" id="PTHR11081">
    <property type="entry name" value="FLAP ENDONUCLEASE FAMILY MEMBER"/>
    <property type="match status" value="1"/>
</dbReference>
<dbReference type="Pfam" id="PF18380">
    <property type="entry name" value="GEN1_C"/>
    <property type="match status" value="1"/>
</dbReference>
<feature type="compositionally biased region" description="Polar residues" evidence="3">
    <location>
        <begin position="853"/>
        <end position="865"/>
    </location>
</feature>
<dbReference type="SUPFAM" id="SSF47807">
    <property type="entry name" value="5' to 3' exonuclease, C-terminal subdomain"/>
    <property type="match status" value="1"/>
</dbReference>